<feature type="repeat" description="PPR" evidence="2">
    <location>
        <begin position="407"/>
        <end position="441"/>
    </location>
</feature>
<dbReference type="Pfam" id="PF01535">
    <property type="entry name" value="PPR"/>
    <property type="match status" value="9"/>
</dbReference>
<dbReference type="InterPro" id="IPR046960">
    <property type="entry name" value="PPR_At4g14850-like_plant"/>
</dbReference>
<dbReference type="PANTHER" id="PTHR47926:SF452">
    <property type="entry name" value="PENTATRICOPEPTIDE REPEAT-CONTAINING PROTEIN"/>
    <property type="match status" value="1"/>
</dbReference>
<dbReference type="PANTHER" id="PTHR47926">
    <property type="entry name" value="PENTATRICOPEPTIDE REPEAT-CONTAINING PROTEIN"/>
    <property type="match status" value="1"/>
</dbReference>
<dbReference type="InterPro" id="IPR011990">
    <property type="entry name" value="TPR-like_helical_dom_sf"/>
</dbReference>
<reference evidence="3" key="1">
    <citation type="submission" date="2018-02" db="EMBL/GenBank/DDBJ databases">
        <title>Rhizophora mucronata_Transcriptome.</title>
        <authorList>
            <person name="Meera S.P."/>
            <person name="Sreeshan A."/>
            <person name="Augustine A."/>
        </authorList>
    </citation>
    <scope>NUCLEOTIDE SEQUENCE</scope>
    <source>
        <tissue evidence="3">Leaf</tissue>
    </source>
</reference>
<dbReference type="InterPro" id="IPR002885">
    <property type="entry name" value="PPR_rpt"/>
</dbReference>
<dbReference type="GO" id="GO:0003723">
    <property type="term" value="F:RNA binding"/>
    <property type="evidence" value="ECO:0007669"/>
    <property type="project" value="InterPro"/>
</dbReference>
<dbReference type="NCBIfam" id="TIGR00756">
    <property type="entry name" value="PPR"/>
    <property type="match status" value="4"/>
</dbReference>
<dbReference type="EMBL" id="GGEC01055089">
    <property type="protein sequence ID" value="MBX35573.1"/>
    <property type="molecule type" value="Transcribed_RNA"/>
</dbReference>
<sequence>MAARRFSTILSSNANWISRIRESSSNGKWDFDLFPIILKACSSNLSCRSTTLHRNGKALHGFLIKQGLVDSLPSIGNSILNFYVKSGDLHAAVTAFDRMKNRDSVSWNILIYGHLDHGALRHGLQWFARARVAGFGAPNNSTLVLLIQACRFLGDMWEAMKLHGYLIKSGFWSLSSVQNSLLGGYLQTDMDCARKLFDEIPGRDVICWSVIIGGYVQHEEAEIGLQMFRDMLVVPGIQPDGVIVVIVLKGCADLVNIDMGRSVHGFVICRGLYCDLFVQNSLIDMYSFCEDVFSAFSVFKEISRRNNVSWNSMLSGFVCVKNYAEALSISCSMVKEGIQVDEVTLVNILQICKFFKYPSLCKSIHCVVIRRGLESNELLLNTLIDAYAKVYLSELAWEVFVRTRRKDVVLWSTMIGGLAHCGRPDEAVAVFQKMNETMEMPNTITILNLLEACSVSADLNRARWAHGIAIRRGLVMDVAVGTAIVDMYSKCGKIDASRKAFDQVPLKNVVTWSAMIAGYGMNGFANEALAALDEMKLQQVRLNAVTALSVLAACSHGGLVEEGLSFFKSMIQDYGLEPGFEHYSCVVDMLSRTGKLNSAMELMEKMPANEKAGAGSAWGAILNGCRNYGNVELGEGAASHVLELEPLNWGSYVLASSIYAGDGLWVDAARMRVLGKRRGVRVVGGYSLVRIDNKAHRFVAGDTSHPEPEAGKISCAIQQLHDCMRAKMD</sequence>
<protein>
    <recommendedName>
        <fullName evidence="4">Pentatricopeptide repeat-containing protein</fullName>
    </recommendedName>
</protein>
<dbReference type="AlphaFoldDB" id="A0A2P2MZD0"/>
<dbReference type="GO" id="GO:0009451">
    <property type="term" value="P:RNA modification"/>
    <property type="evidence" value="ECO:0007669"/>
    <property type="project" value="InterPro"/>
</dbReference>
<evidence type="ECO:0008006" key="4">
    <source>
        <dbReference type="Google" id="ProtNLM"/>
    </source>
</evidence>
<dbReference type="PROSITE" id="PS51375">
    <property type="entry name" value="PPR"/>
    <property type="match status" value="3"/>
</dbReference>
<name>A0A2P2MZD0_RHIMU</name>
<keyword evidence="1" id="KW-0677">Repeat</keyword>
<evidence type="ECO:0000313" key="3">
    <source>
        <dbReference type="EMBL" id="MBX35573.1"/>
    </source>
</evidence>
<organism evidence="3">
    <name type="scientific">Rhizophora mucronata</name>
    <name type="common">Asiatic mangrove</name>
    <dbReference type="NCBI Taxonomy" id="61149"/>
    <lineage>
        <taxon>Eukaryota</taxon>
        <taxon>Viridiplantae</taxon>
        <taxon>Streptophyta</taxon>
        <taxon>Embryophyta</taxon>
        <taxon>Tracheophyta</taxon>
        <taxon>Spermatophyta</taxon>
        <taxon>Magnoliopsida</taxon>
        <taxon>eudicotyledons</taxon>
        <taxon>Gunneridae</taxon>
        <taxon>Pentapetalae</taxon>
        <taxon>rosids</taxon>
        <taxon>fabids</taxon>
        <taxon>Malpighiales</taxon>
        <taxon>Rhizophoraceae</taxon>
        <taxon>Rhizophora</taxon>
    </lineage>
</organism>
<dbReference type="FunFam" id="1.25.40.10:FF:001079">
    <property type="entry name" value="Pentatricopeptide repeat-containing protein At2g17210"/>
    <property type="match status" value="1"/>
</dbReference>
<dbReference type="Pfam" id="PF20431">
    <property type="entry name" value="E_motif"/>
    <property type="match status" value="1"/>
</dbReference>
<evidence type="ECO:0000256" key="1">
    <source>
        <dbReference type="ARBA" id="ARBA00022737"/>
    </source>
</evidence>
<feature type="repeat" description="PPR" evidence="2">
    <location>
        <begin position="306"/>
        <end position="340"/>
    </location>
</feature>
<feature type="repeat" description="PPR" evidence="2">
    <location>
        <begin position="508"/>
        <end position="542"/>
    </location>
</feature>
<dbReference type="InterPro" id="IPR046848">
    <property type="entry name" value="E_motif"/>
</dbReference>
<accession>A0A2P2MZD0</accession>
<dbReference type="Gene3D" id="1.25.40.10">
    <property type="entry name" value="Tetratricopeptide repeat domain"/>
    <property type="match status" value="6"/>
</dbReference>
<dbReference type="FunFam" id="1.25.40.10:FF:000227">
    <property type="entry name" value="Pentatricopeptide repeat-containing protein At3g13880"/>
    <property type="match status" value="1"/>
</dbReference>
<evidence type="ECO:0000256" key="2">
    <source>
        <dbReference type="PROSITE-ProRule" id="PRU00708"/>
    </source>
</evidence>
<proteinExistence type="predicted"/>